<feature type="region of interest" description="Disordered" evidence="5">
    <location>
        <begin position="1"/>
        <end position="32"/>
    </location>
</feature>
<protein>
    <submittedName>
        <fullName evidence="7">Gluconate 2-dehydrogenase cytochrome c subunit</fullName>
        <ecNumber evidence="7">1.1.99.3</ecNumber>
    </submittedName>
</protein>
<dbReference type="STRING" id="93222.NA29_11665"/>
<evidence type="ECO:0000259" key="6">
    <source>
        <dbReference type="PROSITE" id="PS51007"/>
    </source>
</evidence>
<evidence type="ECO:0000313" key="7">
    <source>
        <dbReference type="EMBL" id="SNU83429.1"/>
    </source>
</evidence>
<keyword evidence="1 4" id="KW-0349">Heme</keyword>
<reference evidence="7 8" key="1">
    <citation type="submission" date="2017-06" db="EMBL/GenBank/DDBJ databases">
        <authorList>
            <consortium name="Pathogen Informatics"/>
        </authorList>
    </citation>
    <scope>NUCLEOTIDE SEQUENCE [LARGE SCALE GENOMIC DNA]</scope>
    <source>
        <strain evidence="7 8">NCTC13161</strain>
    </source>
</reference>
<keyword evidence="2 4" id="KW-0479">Metal-binding</keyword>
<dbReference type="Pfam" id="PF13442">
    <property type="entry name" value="Cytochrome_CBB3"/>
    <property type="match status" value="1"/>
</dbReference>
<proteinExistence type="predicted"/>
<gene>
    <name evidence="7" type="ORF">SAMEA4530655_01476</name>
</gene>
<dbReference type="EMBL" id="LT906435">
    <property type="protein sequence ID" value="SNU83429.1"/>
    <property type="molecule type" value="Genomic_DNA"/>
</dbReference>
<evidence type="ECO:0000313" key="8">
    <source>
        <dbReference type="Proteomes" id="UP000215126"/>
    </source>
</evidence>
<dbReference type="GO" id="GO:0033717">
    <property type="term" value="F:gluconate 2-dehydrogenase (acceptor) activity"/>
    <property type="evidence" value="ECO:0007669"/>
    <property type="project" value="UniProtKB-EC"/>
</dbReference>
<dbReference type="SUPFAM" id="SSF46626">
    <property type="entry name" value="Cytochrome c"/>
    <property type="match status" value="3"/>
</dbReference>
<sequence>MGAEMEASASAASQVPNDSSRATYHWPTRDGGGVARLEVTAHARADGTLGTWRYRAEVSADAAPGDAAPPALASQDCALPPPQLYRHDVSAVQVSDVGGRIPSQAHAFARESFIDEAAADAGQDPVSYRLHHLDPRQDAGAREVIRMVAQRAAWGLPERADAQAAPAGWRRGRGFAFDGEASFAKGATHASTAPAERTDAWSAWIVDLDVNPHSGDIVIRRVVAGAATGEPDAEPHVSGLPAWQITDAMQRALGMAWHAEAAHDETGSAGHANDQHAAVALALQRALAQVSVMPNGAHVPHALSDEDAHRLAAAAAPAAAAIANALYDATGVRLRQPPFDPASLRQAFGDPLAAERVQAPADRRRPTRWRRWLAGGGIGGLIGGVVGLACAVLPGPVAIAPISAVDNTLWSTATLERGRQIALAGDCAVCHTARGGATNAGGLGLETPFGIVYSTNLTPDPETGIGRWSYAAFARAMREGISRDGSHLYPAFPYTSFAKMSESDMLALYAYLMSQPAVANTPPKTELPFVLNQRRLVAGWNWMFHDAAEYRPDPSQSTLWNRGRYLVDGAGHCSACHTPRNWLGAERDKLYLRGGEAEGWRAPPLVGTSDAPVPWTEVALFDYLRTGFSPEHGVAAGPMAPVVSGLAALPETDVRAIAHYIASLAPQPDTAKVSDLAGRRAVGVDIATTLGLENGRRAFEAACAVCHTESGGVGHFGVRPLMGLNTSVSQAKPDNLMHVLMNGIDQPATEGLGYMPAFRDAFDDRQMAELAAYIRTRYAPDRPAWEGLDDAAARARAAHRP</sequence>
<evidence type="ECO:0000256" key="5">
    <source>
        <dbReference type="SAM" id="MobiDB-lite"/>
    </source>
</evidence>
<dbReference type="PROSITE" id="PS51007">
    <property type="entry name" value="CYTC"/>
    <property type="match status" value="3"/>
</dbReference>
<dbReference type="InterPro" id="IPR009056">
    <property type="entry name" value="Cyt_c-like_dom"/>
</dbReference>
<feature type="domain" description="Cytochrome c" evidence="6">
    <location>
        <begin position="558"/>
        <end position="665"/>
    </location>
</feature>
<name>A0A239SDS8_9BURK</name>
<feature type="domain" description="Cytochrome c" evidence="6">
    <location>
        <begin position="690"/>
        <end position="778"/>
    </location>
</feature>
<accession>A0A239SDS8</accession>
<dbReference type="InterPro" id="IPR037165">
    <property type="entry name" value="AldOxase/xan_DH_Mopterin-bd_sf"/>
</dbReference>
<evidence type="ECO:0000256" key="2">
    <source>
        <dbReference type="ARBA" id="ARBA00022723"/>
    </source>
</evidence>
<dbReference type="EC" id="1.1.99.3" evidence="7"/>
<dbReference type="GO" id="GO:0009055">
    <property type="term" value="F:electron transfer activity"/>
    <property type="evidence" value="ECO:0007669"/>
    <property type="project" value="InterPro"/>
</dbReference>
<dbReference type="Pfam" id="PF00034">
    <property type="entry name" value="Cytochrom_C"/>
    <property type="match status" value="1"/>
</dbReference>
<dbReference type="AlphaFoldDB" id="A0A239SDS8"/>
<dbReference type="PANTHER" id="PTHR35008">
    <property type="entry name" value="BLL4482 PROTEIN-RELATED"/>
    <property type="match status" value="1"/>
</dbReference>
<organism evidence="7 8">
    <name type="scientific">Pandoraea sputorum</name>
    <dbReference type="NCBI Taxonomy" id="93222"/>
    <lineage>
        <taxon>Bacteria</taxon>
        <taxon>Pseudomonadati</taxon>
        <taxon>Pseudomonadota</taxon>
        <taxon>Betaproteobacteria</taxon>
        <taxon>Burkholderiales</taxon>
        <taxon>Burkholderiaceae</taxon>
        <taxon>Pandoraea</taxon>
    </lineage>
</organism>
<dbReference type="Gene3D" id="1.10.760.10">
    <property type="entry name" value="Cytochrome c-like domain"/>
    <property type="match status" value="3"/>
</dbReference>
<dbReference type="SUPFAM" id="SSF56003">
    <property type="entry name" value="Molybdenum cofactor-binding domain"/>
    <property type="match status" value="1"/>
</dbReference>
<dbReference type="Proteomes" id="UP000215126">
    <property type="component" value="Chromosome 1"/>
</dbReference>
<dbReference type="GO" id="GO:0020037">
    <property type="term" value="F:heme binding"/>
    <property type="evidence" value="ECO:0007669"/>
    <property type="project" value="InterPro"/>
</dbReference>
<dbReference type="InterPro" id="IPR051459">
    <property type="entry name" value="Cytochrome_c-type_DH"/>
</dbReference>
<evidence type="ECO:0000256" key="4">
    <source>
        <dbReference type="PROSITE-ProRule" id="PRU00433"/>
    </source>
</evidence>
<keyword evidence="3 4" id="KW-0408">Iron</keyword>
<dbReference type="PANTHER" id="PTHR35008:SF8">
    <property type="entry name" value="ALCOHOL DEHYDROGENASE CYTOCHROME C SUBUNIT"/>
    <property type="match status" value="1"/>
</dbReference>
<dbReference type="InterPro" id="IPR036909">
    <property type="entry name" value="Cyt_c-like_dom_sf"/>
</dbReference>
<keyword evidence="8" id="KW-1185">Reference proteome</keyword>
<dbReference type="GO" id="GO:0046872">
    <property type="term" value="F:metal ion binding"/>
    <property type="evidence" value="ECO:0007669"/>
    <property type="project" value="UniProtKB-KW"/>
</dbReference>
<keyword evidence="7" id="KW-0560">Oxidoreductase</keyword>
<evidence type="ECO:0000256" key="3">
    <source>
        <dbReference type="ARBA" id="ARBA00023004"/>
    </source>
</evidence>
<feature type="domain" description="Cytochrome c" evidence="6">
    <location>
        <begin position="413"/>
        <end position="516"/>
    </location>
</feature>
<evidence type="ECO:0000256" key="1">
    <source>
        <dbReference type="ARBA" id="ARBA00022617"/>
    </source>
</evidence>
<dbReference type="Gene3D" id="3.30.365.10">
    <property type="entry name" value="Aldehyde oxidase/xanthine dehydrogenase, molybdopterin binding domain"/>
    <property type="match status" value="1"/>
</dbReference>